<evidence type="ECO:0000259" key="1">
    <source>
        <dbReference type="PROSITE" id="PS51462"/>
    </source>
</evidence>
<reference evidence="2 3" key="1">
    <citation type="journal article" date="2016" name="Nat. Commun.">
        <title>Thousands of microbial genomes shed light on interconnected biogeochemical processes in an aquifer system.</title>
        <authorList>
            <person name="Anantharaman K."/>
            <person name="Brown C.T."/>
            <person name="Hug L.A."/>
            <person name="Sharon I."/>
            <person name="Castelle C.J."/>
            <person name="Probst A.J."/>
            <person name="Thomas B.C."/>
            <person name="Singh A."/>
            <person name="Wilkins M.J."/>
            <person name="Karaoz U."/>
            <person name="Brodie E.L."/>
            <person name="Williams K.H."/>
            <person name="Hubbard S.S."/>
            <person name="Banfield J.F."/>
        </authorList>
    </citation>
    <scope>NUCLEOTIDE SEQUENCE [LARGE SCALE GENOMIC DNA]</scope>
</reference>
<name>A0A1F4ZXF4_9BACT</name>
<protein>
    <recommendedName>
        <fullName evidence="1">Nudix hydrolase domain-containing protein</fullName>
    </recommendedName>
</protein>
<dbReference type="Gene3D" id="3.90.79.10">
    <property type="entry name" value="Nucleoside Triphosphate Pyrophosphohydrolase"/>
    <property type="match status" value="1"/>
</dbReference>
<dbReference type="AlphaFoldDB" id="A0A1F4ZXF4"/>
<evidence type="ECO:0000313" key="2">
    <source>
        <dbReference type="EMBL" id="OGD11109.1"/>
    </source>
</evidence>
<proteinExistence type="predicted"/>
<dbReference type="EMBL" id="MEXU01000009">
    <property type="protein sequence ID" value="OGD11109.1"/>
    <property type="molecule type" value="Genomic_DNA"/>
</dbReference>
<organism evidence="2 3">
    <name type="scientific">Candidatus Amesbacteria bacterium RIFOXYB1_FULL_47_9</name>
    <dbReference type="NCBI Taxonomy" id="1797266"/>
    <lineage>
        <taxon>Bacteria</taxon>
        <taxon>Candidatus Amesiibacteriota</taxon>
    </lineage>
</organism>
<evidence type="ECO:0000313" key="3">
    <source>
        <dbReference type="Proteomes" id="UP000178188"/>
    </source>
</evidence>
<dbReference type="SUPFAM" id="SSF55811">
    <property type="entry name" value="Nudix"/>
    <property type="match status" value="1"/>
</dbReference>
<sequence>MKPTKCSVAVFLVKPTNDKEFLVVKRPPDDDRLPNVWGLPAVTIKDEELPEQAVLRVGVEKLVTEIKPIGFLGIKSADRGDYQFILMDIKAKLIGSEPNVKNSVTQSTKYVDQKWVSDFSVLKEAASKGSLCSQIVLDRQNISY</sequence>
<comment type="caution">
    <text evidence="2">The sequence shown here is derived from an EMBL/GenBank/DDBJ whole genome shotgun (WGS) entry which is preliminary data.</text>
</comment>
<gene>
    <name evidence="2" type="ORF">A2395_03985</name>
</gene>
<dbReference type="Proteomes" id="UP000178188">
    <property type="component" value="Unassembled WGS sequence"/>
</dbReference>
<dbReference type="InterPro" id="IPR000086">
    <property type="entry name" value="NUDIX_hydrolase_dom"/>
</dbReference>
<accession>A0A1F4ZXF4</accession>
<dbReference type="InterPro" id="IPR015797">
    <property type="entry name" value="NUDIX_hydrolase-like_dom_sf"/>
</dbReference>
<dbReference type="PROSITE" id="PS51462">
    <property type="entry name" value="NUDIX"/>
    <property type="match status" value="1"/>
</dbReference>
<feature type="domain" description="Nudix hydrolase" evidence="1">
    <location>
        <begin position="3"/>
        <end position="138"/>
    </location>
</feature>